<dbReference type="SUPFAM" id="SSF46955">
    <property type="entry name" value="Putative DNA-binding domain"/>
    <property type="match status" value="1"/>
</dbReference>
<dbReference type="Pfam" id="PF12728">
    <property type="entry name" value="HTH_17"/>
    <property type="match status" value="1"/>
</dbReference>
<proteinExistence type="predicted"/>
<dbReference type="GO" id="GO:0003677">
    <property type="term" value="F:DNA binding"/>
    <property type="evidence" value="ECO:0007669"/>
    <property type="project" value="InterPro"/>
</dbReference>
<accession>A0A2P8ET36</accession>
<feature type="domain" description="Helix-turn-helix" evidence="1">
    <location>
        <begin position="9"/>
        <end position="57"/>
    </location>
</feature>
<dbReference type="AlphaFoldDB" id="A0A2P8ET36"/>
<dbReference type="EMBL" id="PYGJ01000038">
    <property type="protein sequence ID" value="PSL12639.1"/>
    <property type="molecule type" value="Genomic_DNA"/>
</dbReference>
<dbReference type="InterPro" id="IPR009061">
    <property type="entry name" value="DNA-bd_dom_put_sf"/>
</dbReference>
<evidence type="ECO:0000313" key="3">
    <source>
        <dbReference type="Proteomes" id="UP000240418"/>
    </source>
</evidence>
<evidence type="ECO:0000313" key="2">
    <source>
        <dbReference type="EMBL" id="PSL12639.1"/>
    </source>
</evidence>
<evidence type="ECO:0000259" key="1">
    <source>
        <dbReference type="Pfam" id="PF12728"/>
    </source>
</evidence>
<dbReference type="InterPro" id="IPR041657">
    <property type="entry name" value="HTH_17"/>
</dbReference>
<organism evidence="2 3">
    <name type="scientific">Shimia abyssi</name>
    <dbReference type="NCBI Taxonomy" id="1662395"/>
    <lineage>
        <taxon>Bacteria</taxon>
        <taxon>Pseudomonadati</taxon>
        <taxon>Pseudomonadota</taxon>
        <taxon>Alphaproteobacteria</taxon>
        <taxon>Rhodobacterales</taxon>
        <taxon>Roseobacteraceae</taxon>
    </lineage>
</organism>
<reference evidence="2 3" key="1">
    <citation type="submission" date="2018-03" db="EMBL/GenBank/DDBJ databases">
        <title>Genomic Encyclopedia of Archaeal and Bacterial Type Strains, Phase II (KMG-II): from individual species to whole genera.</title>
        <authorList>
            <person name="Goeker M."/>
        </authorList>
    </citation>
    <scope>NUCLEOTIDE SEQUENCE [LARGE SCALE GENOMIC DNA]</scope>
    <source>
        <strain evidence="2 3">DSM 100673</strain>
    </source>
</reference>
<dbReference type="RefSeq" id="WP_106610691.1">
    <property type="nucleotide sequence ID" value="NZ_PYGJ01000038.1"/>
</dbReference>
<dbReference type="NCBIfam" id="TIGR01764">
    <property type="entry name" value="excise"/>
    <property type="match status" value="1"/>
</dbReference>
<dbReference type="OrthoDB" id="5459819at2"/>
<dbReference type="InterPro" id="IPR010093">
    <property type="entry name" value="SinI_DNA-bd"/>
</dbReference>
<dbReference type="Proteomes" id="UP000240418">
    <property type="component" value="Unassembled WGS sequence"/>
</dbReference>
<sequence>MTNDKQKPMLTVFDVAERMNVSERTVFRWIKEGRLKVFRAARVLRISEADFQDFLDGTSHH</sequence>
<protein>
    <submittedName>
        <fullName evidence="2">Excisionase family DNA binding protein</fullName>
    </submittedName>
</protein>
<name>A0A2P8ET36_9RHOB</name>
<dbReference type="Gene3D" id="1.10.1660.10">
    <property type="match status" value="1"/>
</dbReference>
<gene>
    <name evidence="2" type="ORF">CLV88_1383</name>
</gene>
<comment type="caution">
    <text evidence="2">The sequence shown here is derived from an EMBL/GenBank/DDBJ whole genome shotgun (WGS) entry which is preliminary data.</text>
</comment>
<keyword evidence="3" id="KW-1185">Reference proteome</keyword>